<dbReference type="FunFam" id="3.40.50.970:FF:000001">
    <property type="entry name" value="Pyruvate dehydrogenase E1 beta subunit"/>
    <property type="match status" value="1"/>
</dbReference>
<comment type="cofactor">
    <cofactor evidence="1">
        <name>thiamine diphosphate</name>
        <dbReference type="ChEBI" id="CHEBI:58937"/>
    </cofactor>
</comment>
<keyword evidence="5" id="KW-0670">Pyruvate</keyword>
<evidence type="ECO:0000256" key="3">
    <source>
        <dbReference type="ARBA" id="ARBA00023052"/>
    </source>
</evidence>
<dbReference type="Pfam" id="PF02779">
    <property type="entry name" value="Transket_pyr"/>
    <property type="match status" value="1"/>
</dbReference>
<dbReference type="GO" id="GO:0004739">
    <property type="term" value="F:pyruvate dehydrogenase (acetyl-transferring) activity"/>
    <property type="evidence" value="ECO:0007669"/>
    <property type="project" value="UniProtKB-EC"/>
</dbReference>
<evidence type="ECO:0000313" key="6">
    <source>
        <dbReference type="Proteomes" id="UP000321412"/>
    </source>
</evidence>
<dbReference type="NCBIfam" id="NF006667">
    <property type="entry name" value="PRK09212.1"/>
    <property type="match status" value="1"/>
</dbReference>
<dbReference type="EC" id="1.2.4.1" evidence="5"/>
<dbReference type="InterPro" id="IPR009014">
    <property type="entry name" value="Transketo_C/PFOR_II"/>
</dbReference>
<dbReference type="Gene3D" id="3.40.50.970">
    <property type="match status" value="1"/>
</dbReference>
<dbReference type="Proteomes" id="UP000321412">
    <property type="component" value="Unassembled WGS sequence"/>
</dbReference>
<gene>
    <name evidence="5" type="ORF">FRC98_01165</name>
</gene>
<dbReference type="PANTHER" id="PTHR43257">
    <property type="entry name" value="PYRUVATE DEHYDROGENASE E1 COMPONENT BETA SUBUNIT"/>
    <property type="match status" value="1"/>
</dbReference>
<dbReference type="SUPFAM" id="SSF52518">
    <property type="entry name" value="Thiamin diphosphate-binding fold (THDP-binding)"/>
    <property type="match status" value="1"/>
</dbReference>
<name>A0A5C6XEX3_9DELT</name>
<evidence type="ECO:0000313" key="5">
    <source>
        <dbReference type="EMBL" id="TXD39043.1"/>
    </source>
</evidence>
<comment type="caution">
    <text evidence="5">The sequence shown here is derived from an EMBL/GenBank/DDBJ whole genome shotgun (WGS) entry which is preliminary data.</text>
</comment>
<dbReference type="InterPro" id="IPR029061">
    <property type="entry name" value="THDP-binding"/>
</dbReference>
<dbReference type="RefSeq" id="WP_146979478.1">
    <property type="nucleotide sequence ID" value="NZ_VOSM01000001.1"/>
</dbReference>
<dbReference type="InterPro" id="IPR005475">
    <property type="entry name" value="Transketolase-like_Pyr-bd"/>
</dbReference>
<sequence length="325" mass="35748">MREIAFRDALNEALAEEMERDESVFLMGEEVANYNGAYKVSKGLLDKFGPRRVVDTPIVELGFAGIGVGAAMGGLKPVIEMMTFNFAILALDQIVNHAAKLRYMSNGQLSCPLVMRGAAGAGGSLASQHSQSLEQQYAHIPGLKVMMPATPYDAKGMLKTAIRDPDPVIFIESEVMYGMNGEVPEEEYLIEMGKGDIKREGADCTIVTWSRAVHWSLQAAEIAAEQGIDVEVIDLRTVRPFDKEIIAESVKKTNRVIVVEEAWPMASVGASVAEWIGRELFDWLDAPVGRVHQRDIPMPYAYNLEPLSLPSAEKIAEAVKKACYR</sequence>
<dbReference type="PANTHER" id="PTHR43257:SF2">
    <property type="entry name" value="PYRUVATE DEHYDROGENASE E1 COMPONENT SUBUNIT BETA"/>
    <property type="match status" value="1"/>
</dbReference>
<dbReference type="AlphaFoldDB" id="A0A5C6XEX3"/>
<keyword evidence="2 5" id="KW-0560">Oxidoreductase</keyword>
<dbReference type="InterPro" id="IPR033248">
    <property type="entry name" value="Transketolase_C"/>
</dbReference>
<proteinExistence type="predicted"/>
<feature type="domain" description="Transketolase-like pyrimidine-binding" evidence="4">
    <location>
        <begin position="4"/>
        <end position="179"/>
    </location>
</feature>
<dbReference type="FunFam" id="3.40.50.920:FF:000001">
    <property type="entry name" value="Pyruvate dehydrogenase E1 beta subunit"/>
    <property type="match status" value="1"/>
</dbReference>
<dbReference type="OrthoDB" id="9780894at2"/>
<evidence type="ECO:0000259" key="4">
    <source>
        <dbReference type="SMART" id="SM00861"/>
    </source>
</evidence>
<keyword evidence="3" id="KW-0786">Thiamine pyrophosphate</keyword>
<protein>
    <submittedName>
        <fullName evidence="5">Pyruvate dehydrogenase complex E1 component subunit beta</fullName>
        <ecNumber evidence="5">1.2.4.1</ecNumber>
    </submittedName>
</protein>
<dbReference type="NCBIfam" id="NF008854">
    <property type="entry name" value="PRK11892.1"/>
    <property type="match status" value="1"/>
</dbReference>
<reference evidence="5 6" key="1">
    <citation type="submission" date="2019-08" db="EMBL/GenBank/DDBJ databases">
        <title>Bradymonadales sp. TMQ4.</title>
        <authorList>
            <person name="Liang Q."/>
        </authorList>
    </citation>
    <scope>NUCLEOTIDE SEQUENCE [LARGE SCALE GENOMIC DNA]</scope>
    <source>
        <strain evidence="5 6">TMQ4</strain>
    </source>
</reference>
<dbReference type="CDD" id="cd07036">
    <property type="entry name" value="TPP_PYR_E1-PDHc-beta_like"/>
    <property type="match status" value="1"/>
</dbReference>
<accession>A0A5C6XEX3</accession>
<keyword evidence="6" id="KW-1185">Reference proteome</keyword>
<dbReference type="SUPFAM" id="SSF52922">
    <property type="entry name" value="TK C-terminal domain-like"/>
    <property type="match status" value="1"/>
</dbReference>
<organism evidence="5 6">
    <name type="scientific">Lujinxingia vulgaris</name>
    <dbReference type="NCBI Taxonomy" id="2600176"/>
    <lineage>
        <taxon>Bacteria</taxon>
        <taxon>Deltaproteobacteria</taxon>
        <taxon>Bradymonadales</taxon>
        <taxon>Lujinxingiaceae</taxon>
        <taxon>Lujinxingia</taxon>
    </lineage>
</organism>
<dbReference type="Gene3D" id="3.40.50.920">
    <property type="match status" value="1"/>
</dbReference>
<dbReference type="EMBL" id="VOSM01000001">
    <property type="protein sequence ID" value="TXD39043.1"/>
    <property type="molecule type" value="Genomic_DNA"/>
</dbReference>
<evidence type="ECO:0000256" key="2">
    <source>
        <dbReference type="ARBA" id="ARBA00023002"/>
    </source>
</evidence>
<evidence type="ECO:0000256" key="1">
    <source>
        <dbReference type="ARBA" id="ARBA00001964"/>
    </source>
</evidence>
<dbReference type="Pfam" id="PF02780">
    <property type="entry name" value="Transketolase_C"/>
    <property type="match status" value="1"/>
</dbReference>
<dbReference type="SMART" id="SM00861">
    <property type="entry name" value="Transket_pyr"/>
    <property type="match status" value="1"/>
</dbReference>